<proteinExistence type="predicted"/>
<keyword evidence="4" id="KW-1185">Reference proteome</keyword>
<dbReference type="AlphaFoldDB" id="A0A383VD67"/>
<organism evidence="2 4">
    <name type="scientific">Tetradesmus obliquus</name>
    <name type="common">Green alga</name>
    <name type="synonym">Acutodesmus obliquus</name>
    <dbReference type="NCBI Taxonomy" id="3088"/>
    <lineage>
        <taxon>Eukaryota</taxon>
        <taxon>Viridiplantae</taxon>
        <taxon>Chlorophyta</taxon>
        <taxon>core chlorophytes</taxon>
        <taxon>Chlorophyceae</taxon>
        <taxon>CS clade</taxon>
        <taxon>Sphaeropleales</taxon>
        <taxon>Scenedesmaceae</taxon>
        <taxon>Tetradesmus</taxon>
    </lineage>
</organism>
<gene>
    <name evidence="3" type="ORF">BQ4739_LOCUS14175</name>
    <name evidence="2" type="ORF">BQ4739_LOCUS3259</name>
</gene>
<dbReference type="InterPro" id="IPR038052">
    <property type="entry name" value="Chaperonin_RbcX_sf"/>
</dbReference>
<dbReference type="SUPFAM" id="SSF158615">
    <property type="entry name" value="RbcX-like"/>
    <property type="match status" value="1"/>
</dbReference>
<evidence type="ECO:0000313" key="2">
    <source>
        <dbReference type="EMBL" id="SZX62662.1"/>
    </source>
</evidence>
<name>A0A383VD67_TETOB</name>
<evidence type="ECO:0000313" key="4">
    <source>
        <dbReference type="Proteomes" id="UP000256970"/>
    </source>
</evidence>
<sequence length="180" mass="19901">MVPLVGCSSQVSFAVLPACSNKQGKDPALEESDFDRETARLAVRMLTARAAGMVLQNVAEVDDFKAAWLQEHFKQNPPIEGNEFLANLLEAKPVYATDPYTGATYHINPAAIANAVLVTREALAAKLSRSITPKVADANIAIMRSHLERHTYVSGSNDDVKPSFRQYRKRPQHQQQRLAQ</sequence>
<accession>A0A383VD67</accession>
<dbReference type="EMBL" id="FNXT01000253">
    <property type="protein sequence ID" value="SZX62662.1"/>
    <property type="molecule type" value="Genomic_DNA"/>
</dbReference>
<dbReference type="EMBL" id="FNXT01001201">
    <property type="protein sequence ID" value="SZX73912.1"/>
    <property type="molecule type" value="Genomic_DNA"/>
</dbReference>
<feature type="region of interest" description="Disordered" evidence="1">
    <location>
        <begin position="153"/>
        <end position="180"/>
    </location>
</feature>
<dbReference type="Proteomes" id="UP000256970">
    <property type="component" value="Unassembled WGS sequence"/>
</dbReference>
<dbReference type="Gene3D" id="1.10.1200.210">
    <property type="entry name" value="Chaperonin-like RbcX"/>
    <property type="match status" value="1"/>
</dbReference>
<reference evidence="2 4" key="1">
    <citation type="submission" date="2016-10" db="EMBL/GenBank/DDBJ databases">
        <authorList>
            <person name="Cai Z."/>
        </authorList>
    </citation>
    <scope>NUCLEOTIDE SEQUENCE [LARGE SCALE GENOMIC DNA]</scope>
</reference>
<evidence type="ECO:0000256" key="1">
    <source>
        <dbReference type="SAM" id="MobiDB-lite"/>
    </source>
</evidence>
<protein>
    <submittedName>
        <fullName evidence="2">Uncharacterized protein</fullName>
    </submittedName>
</protein>
<evidence type="ECO:0000313" key="3">
    <source>
        <dbReference type="EMBL" id="SZX73912.1"/>
    </source>
</evidence>